<evidence type="ECO:0000256" key="8">
    <source>
        <dbReference type="SAM" id="Phobius"/>
    </source>
</evidence>
<evidence type="ECO:0000256" key="4">
    <source>
        <dbReference type="ARBA" id="ARBA00022692"/>
    </source>
</evidence>
<keyword evidence="10" id="KW-1185">Reference proteome</keyword>
<organism evidence="9 10">
    <name type="scientific">Ideonella livida</name>
    <dbReference type="NCBI Taxonomy" id="2707176"/>
    <lineage>
        <taxon>Bacteria</taxon>
        <taxon>Pseudomonadati</taxon>
        <taxon>Pseudomonadota</taxon>
        <taxon>Betaproteobacteria</taxon>
        <taxon>Burkholderiales</taxon>
        <taxon>Sphaerotilaceae</taxon>
        <taxon>Ideonella</taxon>
    </lineage>
</organism>
<dbReference type="SUPFAM" id="SSF118215">
    <property type="entry name" value="Proton glutamate symport protein"/>
    <property type="match status" value="1"/>
</dbReference>
<dbReference type="EMBL" id="JAAGOH010000008">
    <property type="protein sequence ID" value="NDY91355.1"/>
    <property type="molecule type" value="Genomic_DNA"/>
</dbReference>
<evidence type="ECO:0000256" key="2">
    <source>
        <dbReference type="ARBA" id="ARBA00022448"/>
    </source>
</evidence>
<feature type="transmembrane region" description="Helical" evidence="8">
    <location>
        <begin position="161"/>
        <end position="184"/>
    </location>
</feature>
<keyword evidence="5 8" id="KW-1133">Transmembrane helix</keyword>
<dbReference type="GO" id="GO:0005886">
    <property type="term" value="C:plasma membrane"/>
    <property type="evidence" value="ECO:0007669"/>
    <property type="project" value="UniProtKB-SubCell"/>
</dbReference>
<reference evidence="9 10" key="1">
    <citation type="submission" date="2020-02" db="EMBL/GenBank/DDBJ databases">
        <title>Ideonella bacterium strain TBM-1.</title>
        <authorList>
            <person name="Chen W.-M."/>
        </authorList>
    </citation>
    <scope>NUCLEOTIDE SEQUENCE [LARGE SCALE GENOMIC DNA]</scope>
    <source>
        <strain evidence="9 10">TBM-1</strain>
    </source>
</reference>
<keyword evidence="3" id="KW-1003">Cell membrane</keyword>
<dbReference type="RefSeq" id="WP_163457201.1">
    <property type="nucleotide sequence ID" value="NZ_JAAGOH010000008.1"/>
</dbReference>
<comment type="caution">
    <text evidence="9">The sequence shown here is derived from an EMBL/GenBank/DDBJ whole genome shotgun (WGS) entry which is preliminary data.</text>
</comment>
<sequence>MSALTNAAAASGWHGRPPVLLAAALLGALAGALVPALQAALALAGGLLVNLLQMAALPLLGVATAAGVRKLLALPHPGRRGLMATALGLGLLLLGGLSGGLLALAVQPGQDLSWTDQATLGRVLQAQGGEAGGTELQRYGAVVATPARPIAPPAILPDNPFAALVQEALPVVLGCALLFGLALARRPAARQAALASQLDAVYRALEHLIALANRGLPLLVAGLAAELASHTEGRPLWALAALLGTLLAGCLGLAALAVVALCRQAQCGPAQVLASLQAPLLVAACSPNAVAAVPPAVQALCDRLGFSRGAVDLLLPLGAVALRVGHALQAAGVAVFVAQLYGLAPGLHDALALGAAAAAAALLAPAAGPWGGLGAAALLMQWWHLPGEAVLPTLLLLDRLADPARNLLTLLAVAVLVGAVSRGLPSERQADAPLRAPPPALRLELAGSALATAAAALLLAALLSLALGLGLGWQRGWQAGQTRTAAGGPAQPTAAGPGPVGPALPTLQERAR</sequence>
<dbReference type="Gene3D" id="1.10.3860.10">
    <property type="entry name" value="Sodium:dicarboxylate symporter"/>
    <property type="match status" value="1"/>
</dbReference>
<dbReference type="Proteomes" id="UP000484255">
    <property type="component" value="Unassembled WGS sequence"/>
</dbReference>
<feature type="transmembrane region" description="Helical" evidence="8">
    <location>
        <begin position="273"/>
        <end position="293"/>
    </location>
</feature>
<keyword evidence="4 8" id="KW-0812">Transmembrane</keyword>
<evidence type="ECO:0000256" key="5">
    <source>
        <dbReference type="ARBA" id="ARBA00022989"/>
    </source>
</evidence>
<keyword evidence="2" id="KW-0813">Transport</keyword>
<proteinExistence type="predicted"/>
<dbReference type="PANTHER" id="PTHR42865:SF7">
    <property type="entry name" value="PROTON_GLUTAMATE-ASPARTATE SYMPORTER"/>
    <property type="match status" value="1"/>
</dbReference>
<feature type="transmembrane region" description="Helical" evidence="8">
    <location>
        <begin position="445"/>
        <end position="473"/>
    </location>
</feature>
<dbReference type="PANTHER" id="PTHR42865">
    <property type="entry name" value="PROTON/GLUTAMATE-ASPARTATE SYMPORTER"/>
    <property type="match status" value="1"/>
</dbReference>
<feature type="transmembrane region" description="Helical" evidence="8">
    <location>
        <begin position="313"/>
        <end position="338"/>
    </location>
</feature>
<accession>A0A7C9PGK2</accession>
<dbReference type="GO" id="GO:0015293">
    <property type="term" value="F:symporter activity"/>
    <property type="evidence" value="ECO:0007669"/>
    <property type="project" value="UniProtKB-KW"/>
</dbReference>
<gene>
    <name evidence="9" type="ORF">G3A44_09145</name>
</gene>
<dbReference type="InterPro" id="IPR036458">
    <property type="entry name" value="Na:dicarbo_symporter_sf"/>
</dbReference>
<keyword evidence="6 8" id="KW-0472">Membrane</keyword>
<feature type="transmembrane region" description="Helical" evidence="8">
    <location>
        <begin position="205"/>
        <end position="225"/>
    </location>
</feature>
<evidence type="ECO:0000256" key="6">
    <source>
        <dbReference type="ARBA" id="ARBA00023136"/>
    </source>
</evidence>
<dbReference type="PRINTS" id="PR00173">
    <property type="entry name" value="EDTRNSPORT"/>
</dbReference>
<protein>
    <submittedName>
        <fullName evidence="9">Dicarboxylate/amino acid:cation symporter</fullName>
    </submittedName>
</protein>
<name>A0A7C9PGK2_9BURK</name>
<feature type="transmembrane region" description="Helical" evidence="8">
    <location>
        <begin position="237"/>
        <end position="261"/>
    </location>
</feature>
<feature type="transmembrane region" description="Helical" evidence="8">
    <location>
        <begin position="350"/>
        <end position="367"/>
    </location>
</feature>
<evidence type="ECO:0000256" key="1">
    <source>
        <dbReference type="ARBA" id="ARBA00004651"/>
    </source>
</evidence>
<feature type="transmembrane region" description="Helical" evidence="8">
    <location>
        <begin position="84"/>
        <end position="106"/>
    </location>
</feature>
<feature type="compositionally biased region" description="Low complexity" evidence="7">
    <location>
        <begin position="482"/>
        <end position="506"/>
    </location>
</feature>
<dbReference type="AlphaFoldDB" id="A0A7C9PGK2"/>
<dbReference type="Pfam" id="PF00375">
    <property type="entry name" value="SDF"/>
    <property type="match status" value="1"/>
</dbReference>
<evidence type="ECO:0000256" key="7">
    <source>
        <dbReference type="SAM" id="MobiDB-lite"/>
    </source>
</evidence>
<evidence type="ECO:0000256" key="3">
    <source>
        <dbReference type="ARBA" id="ARBA00022475"/>
    </source>
</evidence>
<evidence type="ECO:0000313" key="10">
    <source>
        <dbReference type="Proteomes" id="UP000484255"/>
    </source>
</evidence>
<feature type="transmembrane region" description="Helical" evidence="8">
    <location>
        <begin position="52"/>
        <end position="72"/>
    </location>
</feature>
<feature type="region of interest" description="Disordered" evidence="7">
    <location>
        <begin position="482"/>
        <end position="512"/>
    </location>
</feature>
<evidence type="ECO:0000313" key="9">
    <source>
        <dbReference type="EMBL" id="NDY91355.1"/>
    </source>
</evidence>
<comment type="subcellular location">
    <subcellularLocation>
        <location evidence="1">Cell membrane</location>
        <topology evidence="1">Multi-pass membrane protein</topology>
    </subcellularLocation>
</comment>
<dbReference type="InterPro" id="IPR001991">
    <property type="entry name" value="Na-dicarboxylate_symporter"/>
</dbReference>